<evidence type="ECO:0000313" key="2">
    <source>
        <dbReference type="EMBL" id="MFC3810078.1"/>
    </source>
</evidence>
<proteinExistence type="predicted"/>
<name>A0ABV7YRT9_9BACT</name>
<dbReference type="RefSeq" id="WP_379835878.1">
    <property type="nucleotide sequence ID" value="NZ_JBHRYQ010000001.1"/>
</dbReference>
<evidence type="ECO:0000313" key="3">
    <source>
        <dbReference type="Proteomes" id="UP001595616"/>
    </source>
</evidence>
<dbReference type="InterPro" id="IPR002645">
    <property type="entry name" value="STAS_dom"/>
</dbReference>
<dbReference type="Pfam" id="PF01740">
    <property type="entry name" value="STAS"/>
    <property type="match status" value="1"/>
</dbReference>
<accession>A0ABV7YRT9</accession>
<feature type="domain" description="STAS" evidence="1">
    <location>
        <begin position="2"/>
        <end position="104"/>
    </location>
</feature>
<organism evidence="2 3">
    <name type="scientific">Lacihabitans lacunae</name>
    <dbReference type="NCBI Taxonomy" id="1028214"/>
    <lineage>
        <taxon>Bacteria</taxon>
        <taxon>Pseudomonadati</taxon>
        <taxon>Bacteroidota</taxon>
        <taxon>Cytophagia</taxon>
        <taxon>Cytophagales</taxon>
        <taxon>Leadbetterellaceae</taxon>
        <taxon>Lacihabitans</taxon>
    </lineage>
</organism>
<dbReference type="SUPFAM" id="SSF52091">
    <property type="entry name" value="SpoIIaa-like"/>
    <property type="match status" value="1"/>
</dbReference>
<dbReference type="Gene3D" id="3.30.750.24">
    <property type="entry name" value="STAS domain"/>
    <property type="match status" value="1"/>
</dbReference>
<dbReference type="Proteomes" id="UP001595616">
    <property type="component" value="Unassembled WGS sequence"/>
</dbReference>
<dbReference type="InterPro" id="IPR036513">
    <property type="entry name" value="STAS_dom_sf"/>
</dbReference>
<comment type="caution">
    <text evidence="2">The sequence shown here is derived from an EMBL/GenBank/DDBJ whole genome shotgun (WGS) entry which is preliminary data.</text>
</comment>
<gene>
    <name evidence="2" type="ORF">ACFOOI_05395</name>
</gene>
<protein>
    <submittedName>
        <fullName evidence="2">STAS domain-containing protein</fullName>
    </submittedName>
</protein>
<keyword evidence="3" id="KW-1185">Reference proteome</keyword>
<sequence length="134" mass="15124">MEITKNEKYVIYTPNSAVLDENIGAQMEKSIAVLYATTGMINFILDLKNVTSISDAGIKLLQKVQKITKDESGLWVLVSQDDSLMDDIANRSQEFILILPSVEEAIDAVFMNELENDFKDEQEDDFGFEAESDY</sequence>
<evidence type="ECO:0000259" key="1">
    <source>
        <dbReference type="Pfam" id="PF01740"/>
    </source>
</evidence>
<dbReference type="EMBL" id="JBHRYQ010000001">
    <property type="protein sequence ID" value="MFC3810078.1"/>
    <property type="molecule type" value="Genomic_DNA"/>
</dbReference>
<reference evidence="3" key="1">
    <citation type="journal article" date="2019" name="Int. J. Syst. Evol. Microbiol.">
        <title>The Global Catalogue of Microorganisms (GCM) 10K type strain sequencing project: providing services to taxonomists for standard genome sequencing and annotation.</title>
        <authorList>
            <consortium name="The Broad Institute Genomics Platform"/>
            <consortium name="The Broad Institute Genome Sequencing Center for Infectious Disease"/>
            <person name="Wu L."/>
            <person name="Ma J."/>
        </authorList>
    </citation>
    <scope>NUCLEOTIDE SEQUENCE [LARGE SCALE GENOMIC DNA]</scope>
    <source>
        <strain evidence="3">CECT 7956</strain>
    </source>
</reference>